<evidence type="ECO:0000313" key="1">
    <source>
        <dbReference type="EMBL" id="TMS34141.1"/>
    </source>
</evidence>
<protein>
    <submittedName>
        <fullName evidence="1">Uncharacterized protein</fullName>
    </submittedName>
</protein>
<gene>
    <name evidence="1" type="ORF">L596_001781</name>
</gene>
<dbReference type="EMBL" id="CM016762">
    <property type="protein sequence ID" value="TMS34141.1"/>
    <property type="molecule type" value="Genomic_DNA"/>
</dbReference>
<reference evidence="1 2" key="2">
    <citation type="journal article" date="2019" name="G3 (Bethesda)">
        <title>Hybrid Assembly of the Genome of the Entomopathogenic Nematode Steinernema carpocapsae Identifies the X-Chromosome.</title>
        <authorList>
            <person name="Serra L."/>
            <person name="Macchietto M."/>
            <person name="Macias-Munoz A."/>
            <person name="McGill C.J."/>
            <person name="Rodriguez I.M."/>
            <person name="Rodriguez B."/>
            <person name="Murad R."/>
            <person name="Mortazavi A."/>
        </authorList>
    </citation>
    <scope>NUCLEOTIDE SEQUENCE [LARGE SCALE GENOMIC DNA]</scope>
    <source>
        <strain evidence="1 2">ALL</strain>
    </source>
</reference>
<organism evidence="1 2">
    <name type="scientific">Steinernema carpocapsae</name>
    <name type="common">Entomopathogenic nematode</name>
    <dbReference type="NCBI Taxonomy" id="34508"/>
    <lineage>
        <taxon>Eukaryota</taxon>
        <taxon>Metazoa</taxon>
        <taxon>Ecdysozoa</taxon>
        <taxon>Nematoda</taxon>
        <taxon>Chromadorea</taxon>
        <taxon>Rhabditida</taxon>
        <taxon>Tylenchina</taxon>
        <taxon>Panagrolaimomorpha</taxon>
        <taxon>Strongyloidoidea</taxon>
        <taxon>Steinernematidae</taxon>
        <taxon>Steinernema</taxon>
    </lineage>
</organism>
<keyword evidence="2" id="KW-1185">Reference proteome</keyword>
<dbReference type="Proteomes" id="UP000298663">
    <property type="component" value="Chromosome X"/>
</dbReference>
<dbReference type="AlphaFoldDB" id="A0A4U8UMS1"/>
<sequence length="122" mass="14295">MECFNKQIFNGLVETTGILEIQPFFSFLEKDSSQKFYKSSFETGESADRIFRSLYVDKLSWNMVRKLLKNFFKELLGQRSANVKLFVATLKTRRMVCKASGVKVHEVPWVSLERSQERRLSN</sequence>
<evidence type="ECO:0000313" key="2">
    <source>
        <dbReference type="Proteomes" id="UP000298663"/>
    </source>
</evidence>
<dbReference type="EMBL" id="AZBU02000001">
    <property type="protein sequence ID" value="TMS34141.1"/>
    <property type="molecule type" value="Genomic_DNA"/>
</dbReference>
<name>A0A4U8UMS1_STECR</name>
<reference evidence="1 2" key="1">
    <citation type="journal article" date="2015" name="Genome Biol.">
        <title>Comparative genomics of Steinernema reveals deeply conserved gene regulatory networks.</title>
        <authorList>
            <person name="Dillman A.R."/>
            <person name="Macchietto M."/>
            <person name="Porter C.F."/>
            <person name="Rogers A."/>
            <person name="Williams B."/>
            <person name="Antoshechkin I."/>
            <person name="Lee M.M."/>
            <person name="Goodwin Z."/>
            <person name="Lu X."/>
            <person name="Lewis E.E."/>
            <person name="Goodrich-Blair H."/>
            <person name="Stock S.P."/>
            <person name="Adams B.J."/>
            <person name="Sternberg P.W."/>
            <person name="Mortazavi A."/>
        </authorList>
    </citation>
    <scope>NUCLEOTIDE SEQUENCE [LARGE SCALE GENOMIC DNA]</scope>
    <source>
        <strain evidence="1 2">ALL</strain>
    </source>
</reference>
<proteinExistence type="predicted"/>
<comment type="caution">
    <text evidence="1">The sequence shown here is derived from an EMBL/GenBank/DDBJ whole genome shotgun (WGS) entry which is preliminary data.</text>
</comment>
<accession>A0A4U8UMS1</accession>